<evidence type="ECO:0000313" key="2">
    <source>
        <dbReference type="Proteomes" id="UP001596263"/>
    </source>
</evidence>
<sequence>MRADGVVDAGSLVVLTAAVSEEHRADVLHSVLLAQLVADRKHDRHMDAASWYPVYGETLEKIGWVVEESSGFDVYRSRGNPSPVETVVLDTLGPVSDEKSRELVTVQWTSLAALADDDPAAVVFEEHGKTRTAGNFQVLLVSDTVGGVVVRLGRFRFRSDREVPALRKARLSTRSTVQRGSQVLHLNEQVYAPLRDDITAKLGSRVDAFVRPVHVQGEACA</sequence>
<evidence type="ECO:0000313" key="1">
    <source>
        <dbReference type="EMBL" id="MFC5213167.1"/>
    </source>
</evidence>
<keyword evidence="2" id="KW-1185">Reference proteome</keyword>
<dbReference type="RefSeq" id="WP_380847029.1">
    <property type="nucleotide sequence ID" value="NZ_JBHSKM010000002.1"/>
</dbReference>
<accession>A0ABW0CED1</accession>
<proteinExistence type="predicted"/>
<gene>
    <name evidence="1" type="ORF">ACFPQ9_04890</name>
</gene>
<protein>
    <submittedName>
        <fullName evidence="1">Uncharacterized protein</fullName>
    </submittedName>
</protein>
<dbReference type="EMBL" id="JBHSKM010000002">
    <property type="protein sequence ID" value="MFC5213167.1"/>
    <property type="molecule type" value="Genomic_DNA"/>
</dbReference>
<organism evidence="1 2">
    <name type="scientific">Streptomyces coerulescens</name>
    <dbReference type="NCBI Taxonomy" id="29304"/>
    <lineage>
        <taxon>Bacteria</taxon>
        <taxon>Bacillati</taxon>
        <taxon>Actinomycetota</taxon>
        <taxon>Actinomycetes</taxon>
        <taxon>Kitasatosporales</taxon>
        <taxon>Streptomycetaceae</taxon>
        <taxon>Streptomyces</taxon>
    </lineage>
</organism>
<reference evidence="2" key="1">
    <citation type="journal article" date="2019" name="Int. J. Syst. Evol. Microbiol.">
        <title>The Global Catalogue of Microorganisms (GCM) 10K type strain sequencing project: providing services to taxonomists for standard genome sequencing and annotation.</title>
        <authorList>
            <consortium name="The Broad Institute Genomics Platform"/>
            <consortium name="The Broad Institute Genome Sequencing Center for Infectious Disease"/>
            <person name="Wu L."/>
            <person name="Ma J."/>
        </authorList>
    </citation>
    <scope>NUCLEOTIDE SEQUENCE [LARGE SCALE GENOMIC DNA]</scope>
    <source>
        <strain evidence="2">KCTC 42586</strain>
    </source>
</reference>
<name>A0ABW0CED1_STRCD</name>
<comment type="caution">
    <text evidence="1">The sequence shown here is derived from an EMBL/GenBank/DDBJ whole genome shotgun (WGS) entry which is preliminary data.</text>
</comment>
<dbReference type="Proteomes" id="UP001596263">
    <property type="component" value="Unassembled WGS sequence"/>
</dbReference>